<organism evidence="1">
    <name type="scientific">freshwater metagenome</name>
    <dbReference type="NCBI Taxonomy" id="449393"/>
    <lineage>
        <taxon>unclassified sequences</taxon>
        <taxon>metagenomes</taxon>
        <taxon>ecological metagenomes</taxon>
    </lineage>
</organism>
<sequence>MIDDKDVERYQRDGFIVAYLGSGRAGTIYQKQLELDNRYFQSAKEAARATN</sequence>
<protein>
    <submittedName>
        <fullName evidence="1">Unannotated protein</fullName>
    </submittedName>
</protein>
<dbReference type="EMBL" id="CAFAHD010000035">
    <property type="protein sequence ID" value="CAB4837438.1"/>
    <property type="molecule type" value="Genomic_DNA"/>
</dbReference>
<proteinExistence type="predicted"/>
<accession>A0A6J7AYT0</accession>
<reference evidence="1" key="1">
    <citation type="submission" date="2020-05" db="EMBL/GenBank/DDBJ databases">
        <authorList>
            <person name="Chiriac C."/>
            <person name="Salcher M."/>
            <person name="Ghai R."/>
            <person name="Kavagutti S V."/>
        </authorList>
    </citation>
    <scope>NUCLEOTIDE SEQUENCE</scope>
</reference>
<gene>
    <name evidence="1" type="ORF">UFOPK3227_00456</name>
</gene>
<dbReference type="AlphaFoldDB" id="A0A6J7AYT0"/>
<name>A0A6J7AYT0_9ZZZZ</name>
<evidence type="ECO:0000313" key="1">
    <source>
        <dbReference type="EMBL" id="CAB4837438.1"/>
    </source>
</evidence>